<dbReference type="Proteomes" id="UP000738126">
    <property type="component" value="Unassembled WGS sequence"/>
</dbReference>
<organism evidence="2 3">
    <name type="scientific">Halorhodospira neutriphila</name>
    <dbReference type="NCBI Taxonomy" id="168379"/>
    <lineage>
        <taxon>Bacteria</taxon>
        <taxon>Pseudomonadati</taxon>
        <taxon>Pseudomonadota</taxon>
        <taxon>Gammaproteobacteria</taxon>
        <taxon>Chromatiales</taxon>
        <taxon>Ectothiorhodospiraceae</taxon>
        <taxon>Halorhodospira</taxon>
    </lineage>
</organism>
<evidence type="ECO:0000313" key="2">
    <source>
        <dbReference type="EMBL" id="MBK1725699.1"/>
    </source>
</evidence>
<reference evidence="2 3" key="1">
    <citation type="journal article" date="2020" name="Microorganisms">
        <title>Osmotic Adaptation and Compatible Solute Biosynthesis of Phototrophic Bacteria as Revealed from Genome Analyses.</title>
        <authorList>
            <person name="Imhoff J.F."/>
            <person name="Rahn T."/>
            <person name="Kunzel S."/>
            <person name="Keller A."/>
            <person name="Neulinger S.C."/>
        </authorList>
    </citation>
    <scope>NUCLEOTIDE SEQUENCE [LARGE SCALE GENOMIC DNA]</scope>
    <source>
        <strain evidence="2 3">DSM 15116</strain>
    </source>
</reference>
<comment type="caution">
    <text evidence="2">The sequence shown here is derived from an EMBL/GenBank/DDBJ whole genome shotgun (WGS) entry which is preliminary data.</text>
</comment>
<gene>
    <name evidence="2" type="ORF">CKO13_01415</name>
</gene>
<feature type="coiled-coil region" evidence="1">
    <location>
        <begin position="148"/>
        <end position="175"/>
    </location>
</feature>
<keyword evidence="3" id="KW-1185">Reference proteome</keyword>
<name>A0ABS1E4D9_9GAMM</name>
<sequence length="183" mass="20878">MAHAEQQRLRTGQSHEEWAEAVDAAYCRLVPRGHRSLPAPDLQHVEGADEWRKLLRAWDQQIRRYVAGERHWPAELEEAWVEALDEPYRSECRRELAQRLGCYGAIRRPGGQEGDGESWAAILDDFSSITQDMATIMADSRMDSGDDLEGLIRDIDRMEADLVAMRERAREIARHGPALQSVS</sequence>
<protein>
    <submittedName>
        <fullName evidence="2">Uncharacterized protein</fullName>
    </submittedName>
</protein>
<evidence type="ECO:0000313" key="3">
    <source>
        <dbReference type="Proteomes" id="UP000738126"/>
    </source>
</evidence>
<keyword evidence="1" id="KW-0175">Coiled coil</keyword>
<dbReference type="EMBL" id="NRSH01000007">
    <property type="protein sequence ID" value="MBK1725699.1"/>
    <property type="molecule type" value="Genomic_DNA"/>
</dbReference>
<evidence type="ECO:0000256" key="1">
    <source>
        <dbReference type="SAM" id="Coils"/>
    </source>
</evidence>
<accession>A0ABS1E4D9</accession>
<proteinExistence type="predicted"/>